<dbReference type="EMBL" id="CM015719">
    <property type="protein sequence ID" value="KAF3693146.1"/>
    <property type="molecule type" value="Genomic_DNA"/>
</dbReference>
<name>A0A6G1PT29_CHAAH</name>
<dbReference type="InterPro" id="IPR011626">
    <property type="entry name" value="Alpha-macroglobulin_TED"/>
</dbReference>
<dbReference type="PANTHER" id="PTHR11412">
    <property type="entry name" value="MACROGLOBULIN / COMPLEMENT"/>
    <property type="match status" value="1"/>
</dbReference>
<accession>A0A6G1PT29</accession>
<reference evidence="2 3" key="1">
    <citation type="submission" date="2019-02" db="EMBL/GenBank/DDBJ databases">
        <title>Opniocepnalus argus genome.</title>
        <authorList>
            <person name="Zhou C."/>
            <person name="Xiao S."/>
        </authorList>
    </citation>
    <scope>NUCLEOTIDE SEQUENCE [LARGE SCALE GENOMIC DNA]</scope>
    <source>
        <strain evidence="2">OARG1902GOOAL</strain>
        <tissue evidence="2">Muscle</tissue>
    </source>
</reference>
<protein>
    <submittedName>
        <fullName evidence="2">Alpha-2-macroglobulin-like protein 1</fullName>
    </submittedName>
</protein>
<dbReference type="AlphaFoldDB" id="A0A6G1PT29"/>
<dbReference type="Gene3D" id="2.60.40.690">
    <property type="entry name" value="Alpha-macroglobulin, receptor-binding domain"/>
    <property type="match status" value="1"/>
</dbReference>
<proteinExistence type="predicted"/>
<sequence length="330" mass="36414">MTKSLLCLKKSINDLSNTYTTALLAYVFTLAGDMETRAHLLQHLDSVALDEGGFLHWSQTATETSASLSVEISSYVLLAKLSASPTAEDLGYSSRIVRWLTGQQNHYGGFSSTQDTVVALQALALYSTLVFSPEGSSTVTVQSPSGQLTFDVNQDNKLLYQEKMLQDVTGKYSLEVKGSACASMQLSLHYNIPTPTDVTTLSVEVKPNADCTSESHRPRLTLTLKSLYSGEENSTNMVILDIKMLSGFVPHPDSLKSLQRALLVDRVEQKEDHVLVYIRELPKDIPINHSLELVQEVPVQSLKPAVVQIYDYYHPSDQAETEYIYPCAAA</sequence>
<evidence type="ECO:0000313" key="3">
    <source>
        <dbReference type="Proteomes" id="UP000503349"/>
    </source>
</evidence>
<dbReference type="InterPro" id="IPR036595">
    <property type="entry name" value="A-macroglobulin_rcpt-bd_sf"/>
</dbReference>
<dbReference type="SUPFAM" id="SSF49410">
    <property type="entry name" value="Alpha-macroglobulin receptor domain"/>
    <property type="match status" value="1"/>
</dbReference>
<dbReference type="Pfam" id="PF07678">
    <property type="entry name" value="TED_complement"/>
    <property type="match status" value="1"/>
</dbReference>
<dbReference type="Pfam" id="PF07677">
    <property type="entry name" value="A2M_recep"/>
    <property type="match status" value="1"/>
</dbReference>
<dbReference type="Gene3D" id="1.50.10.20">
    <property type="match status" value="1"/>
</dbReference>
<dbReference type="InterPro" id="IPR008930">
    <property type="entry name" value="Terpenoid_cyclase/PrenylTrfase"/>
</dbReference>
<keyword evidence="3" id="KW-1185">Reference proteome</keyword>
<dbReference type="InterPro" id="IPR050473">
    <property type="entry name" value="A2M/Complement_sys"/>
</dbReference>
<dbReference type="SMART" id="SM01361">
    <property type="entry name" value="A2M_recep"/>
    <property type="match status" value="1"/>
</dbReference>
<dbReference type="SUPFAM" id="SSF48239">
    <property type="entry name" value="Terpenoid cyclases/Protein prenyltransferases"/>
    <property type="match status" value="1"/>
</dbReference>
<feature type="domain" description="Alpha-macroglobulin receptor-binding" evidence="1">
    <location>
        <begin position="235"/>
        <end position="323"/>
    </location>
</feature>
<evidence type="ECO:0000313" key="2">
    <source>
        <dbReference type="EMBL" id="KAF3693146.1"/>
    </source>
</evidence>
<reference evidence="3" key="2">
    <citation type="submission" date="2019-02" db="EMBL/GenBank/DDBJ databases">
        <title>Opniocepnalus argus Var Kimnra genome.</title>
        <authorList>
            <person name="Zhou C."/>
            <person name="Xiao S."/>
        </authorList>
    </citation>
    <scope>NUCLEOTIDE SEQUENCE [LARGE SCALE GENOMIC DNA]</scope>
</reference>
<dbReference type="Proteomes" id="UP000503349">
    <property type="component" value="Chromosome 8"/>
</dbReference>
<dbReference type="InterPro" id="IPR009048">
    <property type="entry name" value="A-macroglobulin_rcpt-bd"/>
</dbReference>
<evidence type="ECO:0000259" key="1">
    <source>
        <dbReference type="SMART" id="SM01361"/>
    </source>
</evidence>
<dbReference type="PANTHER" id="PTHR11412:SF150">
    <property type="entry name" value="ALPHA-2-MACROGLOBULIN-RELATED"/>
    <property type="match status" value="1"/>
</dbReference>
<gene>
    <name evidence="2" type="ORF">EXN66_Car008822</name>
</gene>
<dbReference type="GO" id="GO:0005615">
    <property type="term" value="C:extracellular space"/>
    <property type="evidence" value="ECO:0007669"/>
    <property type="project" value="InterPro"/>
</dbReference>
<organism evidence="2 3">
    <name type="scientific">Channa argus</name>
    <name type="common">Northern snakehead</name>
    <name type="synonym">Ophicephalus argus</name>
    <dbReference type="NCBI Taxonomy" id="215402"/>
    <lineage>
        <taxon>Eukaryota</taxon>
        <taxon>Metazoa</taxon>
        <taxon>Chordata</taxon>
        <taxon>Craniata</taxon>
        <taxon>Vertebrata</taxon>
        <taxon>Euteleostomi</taxon>
        <taxon>Actinopterygii</taxon>
        <taxon>Neopterygii</taxon>
        <taxon>Teleostei</taxon>
        <taxon>Neoteleostei</taxon>
        <taxon>Acanthomorphata</taxon>
        <taxon>Anabantaria</taxon>
        <taxon>Anabantiformes</taxon>
        <taxon>Channoidei</taxon>
        <taxon>Channidae</taxon>
        <taxon>Channa</taxon>
    </lineage>
</organism>